<dbReference type="PANTHER" id="PTHR31342">
    <property type="entry name" value="PROTEIN CHUP1, CHLOROPLASTIC"/>
    <property type="match status" value="1"/>
</dbReference>
<dbReference type="GO" id="GO:0055028">
    <property type="term" value="C:cortical microtubule"/>
    <property type="evidence" value="ECO:0007669"/>
    <property type="project" value="TreeGrafter"/>
</dbReference>
<evidence type="ECO:0008006" key="6">
    <source>
        <dbReference type="Google" id="ProtNLM"/>
    </source>
</evidence>
<accession>A0AAV8QEC6</accession>
<evidence type="ECO:0000313" key="5">
    <source>
        <dbReference type="Proteomes" id="UP001222027"/>
    </source>
</evidence>
<keyword evidence="5" id="KW-1185">Reference proteome</keyword>
<organism evidence="4 5">
    <name type="scientific">Ensete ventricosum</name>
    <name type="common">Abyssinian banana</name>
    <name type="synonym">Musa ensete</name>
    <dbReference type="NCBI Taxonomy" id="4639"/>
    <lineage>
        <taxon>Eukaryota</taxon>
        <taxon>Viridiplantae</taxon>
        <taxon>Streptophyta</taxon>
        <taxon>Embryophyta</taxon>
        <taxon>Tracheophyta</taxon>
        <taxon>Spermatophyta</taxon>
        <taxon>Magnoliopsida</taxon>
        <taxon>Liliopsida</taxon>
        <taxon>Zingiberales</taxon>
        <taxon>Musaceae</taxon>
        <taxon>Ensete</taxon>
    </lineage>
</organism>
<evidence type="ECO:0000256" key="1">
    <source>
        <dbReference type="ARBA" id="ARBA00023054"/>
    </source>
</evidence>
<dbReference type="EMBL" id="JAQQAF010000008">
    <property type="protein sequence ID" value="KAJ8467139.1"/>
    <property type="molecule type" value="Genomic_DNA"/>
</dbReference>
<keyword evidence="1 2" id="KW-0175">Coiled coil</keyword>
<gene>
    <name evidence="4" type="ORF">OPV22_029691</name>
</gene>
<evidence type="ECO:0000256" key="2">
    <source>
        <dbReference type="SAM" id="Coils"/>
    </source>
</evidence>
<name>A0AAV8QEC6_ENSVE</name>
<dbReference type="AlphaFoldDB" id="A0AAV8QEC6"/>
<feature type="coiled-coil region" evidence="2">
    <location>
        <begin position="148"/>
        <end position="210"/>
    </location>
</feature>
<dbReference type="GO" id="GO:0072699">
    <property type="term" value="P:protein localization to cortical microtubule cytoskeleton"/>
    <property type="evidence" value="ECO:0007669"/>
    <property type="project" value="TreeGrafter"/>
</dbReference>
<dbReference type="Proteomes" id="UP001222027">
    <property type="component" value="Unassembled WGS sequence"/>
</dbReference>
<reference evidence="4 5" key="1">
    <citation type="submission" date="2022-12" db="EMBL/GenBank/DDBJ databases">
        <title>Chromosome-scale assembly of the Ensete ventricosum genome.</title>
        <authorList>
            <person name="Dussert Y."/>
            <person name="Stocks J."/>
            <person name="Wendawek A."/>
            <person name="Woldeyes F."/>
            <person name="Nichols R.A."/>
            <person name="Borrell J.S."/>
        </authorList>
    </citation>
    <scope>NUCLEOTIDE SEQUENCE [LARGE SCALE GENOMIC DNA]</scope>
    <source>
        <strain evidence="5">cv. Maze</strain>
        <tissue evidence="4">Seeds</tissue>
    </source>
</reference>
<dbReference type="PANTHER" id="PTHR31342:SF43">
    <property type="entry name" value="F11A17.16"/>
    <property type="match status" value="1"/>
</dbReference>
<feature type="region of interest" description="Disordered" evidence="3">
    <location>
        <begin position="55"/>
        <end position="82"/>
    </location>
</feature>
<evidence type="ECO:0000313" key="4">
    <source>
        <dbReference type="EMBL" id="KAJ8467139.1"/>
    </source>
</evidence>
<dbReference type="InterPro" id="IPR040265">
    <property type="entry name" value="CHUP1/IPGA1-like"/>
</dbReference>
<sequence>MSIFLLKDVKDIGCSKCHRSHSLEAALAPERIMKQELSNANHKVSSPVSFAGRARLSRMKESPRAVTANGASPGSRPRPCSTNVARKSIQFNKLRPVVNDVRILKERSHEDAKVAGLHGSQVVEQHARLQRRVESNFKGTEDGSSTRIKELQCRLDESERTVRDLQSEVLALKAQIEKLQVLNVGLESQKKELEEDLSAAESKIKALEKHDQVESVRKSGFIDVLEVVSQKSENIAEMEVRRHDNCKNQSSVLNPITKAVEVQLEVLVKNHFPALAAPQSPIARPPSPPPPPHNALGRVTMHKASALAELYHSLTKQDGKQGSMNNVSYASPQSNMARLSIVGELQHRSAHLLAIKADVETKGHLIKHLIEKVRSVSFANMEEVLTFVDWLDGELSTLADERAVLKHFDWPEKQADALREAAFEFRDLKRLEAEVSYFKDDVCLPCEATLKKISNLLDKLERSVGRLIKLRAASMLLYSDCKVPTDWMLESGMVCKMKQASVKLARIYMRRVSMELESVRPSEKETAQKALLFQGVRFAYRAHQFAGGLDSEMMFTIEELKKKGLEIQLTGWKSGRVNQNLLMSHSFYCFEAGGRYMCPLRARYCRPCRSREVLKLDRGVGTSFSLLQVTSSSGTMWKPALIENLAIKRENMIAKLVLYNGLYAQSSAGWNDSTSPTVLLEKICLHKCCGFEAAREGTVEPWGWFVWEEREGAAEDKRFHFHLMLIVSFRSTGGPSRVLEVLSLRPW</sequence>
<protein>
    <recommendedName>
        <fullName evidence="6">Protein CHUP1, chloroplastic</fullName>
    </recommendedName>
</protein>
<comment type="caution">
    <text evidence="4">The sequence shown here is derived from an EMBL/GenBank/DDBJ whole genome shotgun (WGS) entry which is preliminary data.</text>
</comment>
<proteinExistence type="predicted"/>
<evidence type="ECO:0000256" key="3">
    <source>
        <dbReference type="SAM" id="MobiDB-lite"/>
    </source>
</evidence>